<evidence type="ECO:0000259" key="1">
    <source>
        <dbReference type="PROSITE" id="PS50883"/>
    </source>
</evidence>
<comment type="caution">
    <text evidence="2">The sequence shown here is derived from an EMBL/GenBank/DDBJ whole genome shotgun (WGS) entry which is preliminary data.</text>
</comment>
<evidence type="ECO:0000313" key="2">
    <source>
        <dbReference type="EMBL" id="RYC29322.1"/>
    </source>
</evidence>
<evidence type="ECO:0000313" key="3">
    <source>
        <dbReference type="Proteomes" id="UP000290759"/>
    </source>
</evidence>
<dbReference type="SUPFAM" id="SSF141868">
    <property type="entry name" value="EAL domain-like"/>
    <property type="match status" value="1"/>
</dbReference>
<dbReference type="SUPFAM" id="SSF55781">
    <property type="entry name" value="GAF domain-like"/>
    <property type="match status" value="1"/>
</dbReference>
<reference evidence="2 3" key="1">
    <citation type="submission" date="2018-12" db="EMBL/GenBank/DDBJ databases">
        <authorList>
            <person name="Grouzdev D.S."/>
            <person name="Krutkina M.S."/>
        </authorList>
    </citation>
    <scope>NUCLEOTIDE SEQUENCE [LARGE SCALE GENOMIC DNA]</scope>
    <source>
        <strain evidence="2 3">RmlP026</strain>
    </source>
</reference>
<dbReference type="PROSITE" id="PS50883">
    <property type="entry name" value="EAL"/>
    <property type="match status" value="1"/>
</dbReference>
<dbReference type="InterPro" id="IPR035919">
    <property type="entry name" value="EAL_sf"/>
</dbReference>
<keyword evidence="3" id="KW-1185">Reference proteome</keyword>
<dbReference type="InterPro" id="IPR000160">
    <property type="entry name" value="GGDEF_dom"/>
</dbReference>
<dbReference type="SMART" id="SM00052">
    <property type="entry name" value="EAL"/>
    <property type="match status" value="1"/>
</dbReference>
<dbReference type="Gene3D" id="3.20.20.450">
    <property type="entry name" value="EAL domain"/>
    <property type="match status" value="1"/>
</dbReference>
<dbReference type="SMART" id="SM00065">
    <property type="entry name" value="GAF"/>
    <property type="match status" value="1"/>
</dbReference>
<dbReference type="InterPro" id="IPR043128">
    <property type="entry name" value="Rev_trsase/Diguanyl_cyclase"/>
</dbReference>
<dbReference type="InterPro" id="IPR029787">
    <property type="entry name" value="Nucleotide_cyclase"/>
</dbReference>
<dbReference type="InterPro" id="IPR003018">
    <property type="entry name" value="GAF"/>
</dbReference>
<organism evidence="2 3">
    <name type="scientific">Lichenibacterium minor</name>
    <dbReference type="NCBI Taxonomy" id="2316528"/>
    <lineage>
        <taxon>Bacteria</taxon>
        <taxon>Pseudomonadati</taxon>
        <taxon>Pseudomonadota</taxon>
        <taxon>Alphaproteobacteria</taxon>
        <taxon>Hyphomicrobiales</taxon>
        <taxon>Lichenihabitantaceae</taxon>
        <taxon>Lichenibacterium</taxon>
    </lineage>
</organism>
<dbReference type="InterPro" id="IPR029016">
    <property type="entry name" value="GAF-like_dom_sf"/>
</dbReference>
<gene>
    <name evidence="2" type="ORF">D3273_24690</name>
</gene>
<dbReference type="PANTHER" id="PTHR33121">
    <property type="entry name" value="CYCLIC DI-GMP PHOSPHODIESTERASE PDEF"/>
    <property type="match status" value="1"/>
</dbReference>
<dbReference type="EMBL" id="QYBB01000058">
    <property type="protein sequence ID" value="RYC29322.1"/>
    <property type="molecule type" value="Genomic_DNA"/>
</dbReference>
<feature type="domain" description="EAL" evidence="1">
    <location>
        <begin position="297"/>
        <end position="551"/>
    </location>
</feature>
<dbReference type="GO" id="GO:0071111">
    <property type="term" value="F:cyclic-guanylate-specific phosphodiesterase activity"/>
    <property type="evidence" value="ECO:0007669"/>
    <property type="project" value="InterPro"/>
</dbReference>
<dbReference type="Pfam" id="PF01590">
    <property type="entry name" value="GAF"/>
    <property type="match status" value="1"/>
</dbReference>
<dbReference type="InterPro" id="IPR001633">
    <property type="entry name" value="EAL_dom"/>
</dbReference>
<name>A0A4Q2TYY3_9HYPH</name>
<dbReference type="AlphaFoldDB" id="A0A4Q2TYY3"/>
<dbReference type="PANTHER" id="PTHR33121:SF19">
    <property type="entry name" value="CYCLIC DI-GMP PHOSPHODIESTERASE PA2567"/>
    <property type="match status" value="1"/>
</dbReference>
<dbReference type="Pfam" id="PF00990">
    <property type="entry name" value="GGDEF"/>
    <property type="match status" value="1"/>
</dbReference>
<dbReference type="SMART" id="SM00267">
    <property type="entry name" value="GGDEF"/>
    <property type="match status" value="1"/>
</dbReference>
<proteinExistence type="predicted"/>
<accession>A0A4Q2TYY3</accession>
<dbReference type="Pfam" id="PF00563">
    <property type="entry name" value="EAL"/>
    <property type="match status" value="1"/>
</dbReference>
<sequence>MASQIFDLPIAAISLTDCDRQWFKSRIGVEHWSIPREKAPCAEVAESGGVLVIEDFRTDPCYHDSVLGKAGVRFYAGAPLLTRDGFCLGAMCVLGTEPRLATPSEVTALQDLAAMVMAQIELQHAFGRIDPTSDLPNRTQFIDDLSDLARDQAPGQQQIAVVIDLIGVDQLNHAVRVMGQATIDDMVKAAARNVRSMIGPKRKAYHVGTTQLATLAPEGMDEEAYVALLRSRTDVIRKLGGPSAIGTAVVGVAPFMLGETLPSDVLRIAQGAAQDARSSGRFFHVHSAQIDTAFQRSFTLLRDFESTLQSPSDFRLVYQPRVDLASGRCVGAEALMRWTHPTLGPIPPGEFIPLIERMSLANPTTAWVIETAVAQMARWREAGLDLTVSVNISSANLHESDFAGSVKAVLARHDVPHTALELEVTETAVMNDAELALTQLKELADAGIRLAIDDFGTGYSSLSYLQRLPVQVVKIDRSFITEIDTDPRQFSLVSMMVSMTKHLGHRVVAEGVETRAVLDQVRSIGCDEVQGYFFARPLSPQDFVRWMEQRVEMECAVA</sequence>
<protein>
    <submittedName>
        <fullName evidence="2">GGDEF and EAL domain-containing protein</fullName>
    </submittedName>
</protein>
<reference evidence="2 3" key="2">
    <citation type="submission" date="2019-02" db="EMBL/GenBank/DDBJ databases">
        <title>'Lichenibacterium ramalinii' gen. nov. sp. nov., 'Lichenibacterium minor' gen. nov. sp. nov.</title>
        <authorList>
            <person name="Pankratov T."/>
        </authorList>
    </citation>
    <scope>NUCLEOTIDE SEQUENCE [LARGE SCALE GENOMIC DNA]</scope>
    <source>
        <strain evidence="2 3">RmlP026</strain>
    </source>
</reference>
<dbReference type="CDD" id="cd01948">
    <property type="entry name" value="EAL"/>
    <property type="match status" value="1"/>
</dbReference>
<dbReference type="Gene3D" id="3.30.70.270">
    <property type="match status" value="1"/>
</dbReference>
<dbReference type="SUPFAM" id="SSF55073">
    <property type="entry name" value="Nucleotide cyclase"/>
    <property type="match status" value="1"/>
</dbReference>
<dbReference type="Proteomes" id="UP000290759">
    <property type="component" value="Unassembled WGS sequence"/>
</dbReference>
<dbReference type="InterPro" id="IPR050706">
    <property type="entry name" value="Cyclic-di-GMP_PDE-like"/>
</dbReference>
<dbReference type="Gene3D" id="3.30.450.40">
    <property type="match status" value="1"/>
</dbReference>
<dbReference type="OrthoDB" id="9814202at2"/>